<dbReference type="InterPro" id="IPR050965">
    <property type="entry name" value="UPF0336/Enoyl-CoA_hydratase"/>
</dbReference>
<dbReference type="InterPro" id="IPR002539">
    <property type="entry name" value="MaoC-like_dom"/>
</dbReference>
<dbReference type="InterPro" id="IPR029069">
    <property type="entry name" value="HotDog_dom_sf"/>
</dbReference>
<dbReference type="FunFam" id="3.10.129.10:FF:000042">
    <property type="entry name" value="MaoC domain protein dehydratase"/>
    <property type="match status" value="1"/>
</dbReference>
<dbReference type="Gene3D" id="3.10.129.10">
    <property type="entry name" value="Hotdog Thioesterase"/>
    <property type="match status" value="1"/>
</dbReference>
<dbReference type="Proteomes" id="UP000061603">
    <property type="component" value="Chromosome"/>
</dbReference>
<gene>
    <name evidence="3" type="ORF">PG1C_06265</name>
</gene>
<dbReference type="Pfam" id="PF01575">
    <property type="entry name" value="MaoC_dehydratas"/>
    <property type="match status" value="1"/>
</dbReference>
<accession>A0A0C5IZH5</accession>
<organism evidence="3 4">
    <name type="scientific">Rugosibacter aromaticivorans</name>
    <dbReference type="NCBI Taxonomy" id="1565605"/>
    <lineage>
        <taxon>Bacteria</taxon>
        <taxon>Pseudomonadati</taxon>
        <taxon>Pseudomonadota</taxon>
        <taxon>Betaproteobacteria</taxon>
        <taxon>Nitrosomonadales</taxon>
        <taxon>Sterolibacteriaceae</taxon>
        <taxon>Rugosibacter</taxon>
    </lineage>
</organism>
<evidence type="ECO:0000313" key="4">
    <source>
        <dbReference type="Proteomes" id="UP000061603"/>
    </source>
</evidence>
<keyword evidence="1" id="KW-0456">Lyase</keyword>
<evidence type="ECO:0000259" key="2">
    <source>
        <dbReference type="Pfam" id="PF01575"/>
    </source>
</evidence>
<feature type="domain" description="MaoC-like" evidence="2">
    <location>
        <begin position="21"/>
        <end position="116"/>
    </location>
</feature>
<dbReference type="STRING" id="1565605.PG1C_06265"/>
<dbReference type="GO" id="GO:0019171">
    <property type="term" value="F:(3R)-hydroxyacyl-[acyl-carrier-protein] dehydratase activity"/>
    <property type="evidence" value="ECO:0007669"/>
    <property type="project" value="TreeGrafter"/>
</dbReference>
<dbReference type="PANTHER" id="PTHR43437:SF3">
    <property type="entry name" value="HYDROXYACYL-THIOESTER DEHYDRATASE TYPE 2, MITOCHONDRIAL"/>
    <property type="match status" value="1"/>
</dbReference>
<dbReference type="SUPFAM" id="SSF54637">
    <property type="entry name" value="Thioesterase/thiol ester dehydrase-isomerase"/>
    <property type="match status" value="1"/>
</dbReference>
<sequence>MNELNGYDFEDLAVGMTATFAKTITEADIVLFASVSGDNNAMHINEEFAQTTQFKGRIAHGMLSASVISAAIAGRLPGPGTIYLSQNLRFKAPVRPGDTVHAIVTIKELMPEKRRVSLTTICTVGGKVVIDGDALVMPTARVGK</sequence>
<proteinExistence type="predicted"/>
<dbReference type="EMBL" id="CP010554">
    <property type="protein sequence ID" value="AJP48167.1"/>
    <property type="molecule type" value="Genomic_DNA"/>
</dbReference>
<dbReference type="HOGENOM" id="CLU_094876_3_3_4"/>
<dbReference type="PANTHER" id="PTHR43437">
    <property type="entry name" value="HYDROXYACYL-THIOESTER DEHYDRATASE TYPE 2, MITOCHONDRIAL-RELATED"/>
    <property type="match status" value="1"/>
</dbReference>
<name>A0A0C5IZH5_9PROT</name>
<evidence type="ECO:0000313" key="3">
    <source>
        <dbReference type="EMBL" id="AJP48167.1"/>
    </source>
</evidence>
<reference evidence="3 4" key="1">
    <citation type="journal article" date="2015" name="Genome Announc.">
        <title>Complete Genome Sequence of a Novel Bacterium within the Family Rhodocyclaceae That Degrades Polycyclic Aromatic Hydrocarbons.</title>
        <authorList>
            <person name="Singleton D.R."/>
            <person name="Dickey A.N."/>
            <person name="Scholl E.H."/>
            <person name="Wright F.A."/>
            <person name="Aitken M.D."/>
        </authorList>
    </citation>
    <scope>NUCLEOTIDE SEQUENCE [LARGE SCALE GENOMIC DNA]</scope>
    <source>
        <strain evidence="4">PG1-Ca6</strain>
    </source>
</reference>
<dbReference type="KEGG" id="rbu:PG1C_06265"/>
<protein>
    <submittedName>
        <fullName evidence="3">Dehydratase</fullName>
    </submittedName>
</protein>
<evidence type="ECO:0000256" key="1">
    <source>
        <dbReference type="ARBA" id="ARBA00023239"/>
    </source>
</evidence>
<dbReference type="PATRIC" id="fig|1565605.3.peg.1319"/>
<dbReference type="CDD" id="cd03449">
    <property type="entry name" value="R_hydratase"/>
    <property type="match status" value="1"/>
</dbReference>
<dbReference type="AlphaFoldDB" id="A0A0C5IZH5"/>
<dbReference type="GO" id="GO:0006633">
    <property type="term" value="P:fatty acid biosynthetic process"/>
    <property type="evidence" value="ECO:0007669"/>
    <property type="project" value="TreeGrafter"/>
</dbReference>
<keyword evidence="4" id="KW-1185">Reference proteome</keyword>
<dbReference type="RefSeq" id="WP_202636564.1">
    <property type="nucleotide sequence ID" value="NZ_CP010554.1"/>
</dbReference>